<protein>
    <recommendedName>
        <fullName evidence="7">ABC transporter domain-containing protein</fullName>
    </recommendedName>
</protein>
<dbReference type="GeneID" id="9047363"/>
<dbReference type="InterPro" id="IPR003439">
    <property type="entry name" value="ABC_transporter-like_ATP-bd"/>
</dbReference>
<comment type="similarity">
    <text evidence="1">Belongs to the ABC transporter superfamily. ABCD family. Peroxisomal fatty acyl CoA transporter (TC 3.A.1.203) subfamily.</text>
</comment>
<evidence type="ECO:0000259" key="7">
    <source>
        <dbReference type="Pfam" id="PF00005"/>
    </source>
</evidence>
<feature type="transmembrane region" description="Helical" evidence="6">
    <location>
        <begin position="6"/>
        <end position="26"/>
    </location>
</feature>
<keyword evidence="5 6" id="KW-0472">Membrane</keyword>
<evidence type="ECO:0000256" key="4">
    <source>
        <dbReference type="ARBA" id="ARBA00022989"/>
    </source>
</evidence>
<dbReference type="GO" id="GO:0005324">
    <property type="term" value="F:long-chain fatty acid transmembrane transporter activity"/>
    <property type="evidence" value="ECO:0007669"/>
    <property type="project" value="TreeGrafter"/>
</dbReference>
<evidence type="ECO:0000256" key="3">
    <source>
        <dbReference type="ARBA" id="ARBA00022692"/>
    </source>
</evidence>
<dbReference type="Gene3D" id="3.40.50.300">
    <property type="entry name" value="P-loop containing nucleotide triphosphate hydrolases"/>
    <property type="match status" value="1"/>
</dbReference>
<evidence type="ECO:0000256" key="5">
    <source>
        <dbReference type="ARBA" id="ARBA00023136"/>
    </source>
</evidence>
<keyword evidence="4 6" id="KW-1133">Transmembrane helix</keyword>
<dbReference type="RefSeq" id="XP_002769707.1">
    <property type="nucleotide sequence ID" value="XM_002769661.1"/>
</dbReference>
<dbReference type="InterPro" id="IPR050835">
    <property type="entry name" value="ABC_transporter_sub-D"/>
</dbReference>
<evidence type="ECO:0000256" key="2">
    <source>
        <dbReference type="ARBA" id="ARBA00022448"/>
    </source>
</evidence>
<dbReference type="InterPro" id="IPR027417">
    <property type="entry name" value="P-loop_NTPase"/>
</dbReference>
<dbReference type="GO" id="GO:0005524">
    <property type="term" value="F:ATP binding"/>
    <property type="evidence" value="ECO:0007669"/>
    <property type="project" value="InterPro"/>
</dbReference>
<dbReference type="PANTHER" id="PTHR11384">
    <property type="entry name" value="ATP-BINDING CASSETTE, SUB-FAMILY D MEMBER"/>
    <property type="match status" value="1"/>
</dbReference>
<gene>
    <name evidence="8" type="ORF">Pmar_PMAR004985</name>
</gene>
<dbReference type="PANTHER" id="PTHR11384:SF59">
    <property type="entry name" value="LYSOSOMAL COBALAMIN TRANSPORTER ABCD4"/>
    <property type="match status" value="1"/>
</dbReference>
<dbReference type="SUPFAM" id="SSF52540">
    <property type="entry name" value="P-loop containing nucleoside triphosphate hydrolases"/>
    <property type="match status" value="1"/>
</dbReference>
<evidence type="ECO:0000256" key="6">
    <source>
        <dbReference type="SAM" id="Phobius"/>
    </source>
</evidence>
<evidence type="ECO:0000313" key="9">
    <source>
        <dbReference type="Proteomes" id="UP000007800"/>
    </source>
</evidence>
<dbReference type="GO" id="GO:0042626">
    <property type="term" value="F:ATPase-coupled transmembrane transporter activity"/>
    <property type="evidence" value="ECO:0007669"/>
    <property type="project" value="TreeGrafter"/>
</dbReference>
<name>C5LLG8_PERM5</name>
<dbReference type="Pfam" id="PF00005">
    <property type="entry name" value="ABC_tran"/>
    <property type="match status" value="1"/>
</dbReference>
<dbReference type="GO" id="GO:0042760">
    <property type="term" value="P:very long-chain fatty acid catabolic process"/>
    <property type="evidence" value="ECO:0007669"/>
    <property type="project" value="TreeGrafter"/>
</dbReference>
<dbReference type="GO" id="GO:0015910">
    <property type="term" value="P:long-chain fatty acid import into peroxisome"/>
    <property type="evidence" value="ECO:0007669"/>
    <property type="project" value="TreeGrafter"/>
</dbReference>
<dbReference type="GO" id="GO:0007031">
    <property type="term" value="P:peroxisome organization"/>
    <property type="evidence" value="ECO:0007669"/>
    <property type="project" value="TreeGrafter"/>
</dbReference>
<dbReference type="AlphaFoldDB" id="C5LLG8"/>
<dbReference type="GO" id="GO:0005778">
    <property type="term" value="C:peroxisomal membrane"/>
    <property type="evidence" value="ECO:0007669"/>
    <property type="project" value="TreeGrafter"/>
</dbReference>
<dbReference type="GO" id="GO:0016887">
    <property type="term" value="F:ATP hydrolysis activity"/>
    <property type="evidence" value="ECO:0007669"/>
    <property type="project" value="InterPro"/>
</dbReference>
<dbReference type="EMBL" id="GG683151">
    <property type="protein sequence ID" value="EER02425.1"/>
    <property type="molecule type" value="Genomic_DNA"/>
</dbReference>
<dbReference type="GO" id="GO:0006635">
    <property type="term" value="P:fatty acid beta-oxidation"/>
    <property type="evidence" value="ECO:0007669"/>
    <property type="project" value="TreeGrafter"/>
</dbReference>
<dbReference type="OrthoDB" id="331691at2759"/>
<keyword evidence="2" id="KW-0813">Transport</keyword>
<reference evidence="8 9" key="1">
    <citation type="submission" date="2008-07" db="EMBL/GenBank/DDBJ databases">
        <authorList>
            <person name="El-Sayed N."/>
            <person name="Caler E."/>
            <person name="Inman J."/>
            <person name="Amedeo P."/>
            <person name="Hass B."/>
            <person name="Wortman J."/>
        </authorList>
    </citation>
    <scope>NUCLEOTIDE SEQUENCE [LARGE SCALE GENOMIC DNA]</scope>
    <source>
        <strain evidence="9">ATCC 50983 / TXsc</strain>
    </source>
</reference>
<feature type="domain" description="ABC transporter" evidence="7">
    <location>
        <begin position="70"/>
        <end position="100"/>
    </location>
</feature>
<keyword evidence="9" id="KW-1185">Reference proteome</keyword>
<sequence length="145" mass="16710">MYSTYPRSPIVLWAPFPITYVILIATDQMRGSWYRYYAWLNYLISMTLIVCPWTALAIGSFLVGVIDWDSRLSLGEQQRLSMARLFWHRPTFAILDECTSAVSIKMERRLFKLCGQLGISLITISHRPALHEFHHHMVTLDGCGG</sequence>
<evidence type="ECO:0000313" key="8">
    <source>
        <dbReference type="EMBL" id="EER02425.1"/>
    </source>
</evidence>
<feature type="transmembrane region" description="Helical" evidence="6">
    <location>
        <begin position="38"/>
        <end position="66"/>
    </location>
</feature>
<evidence type="ECO:0000256" key="1">
    <source>
        <dbReference type="ARBA" id="ARBA00008575"/>
    </source>
</evidence>
<proteinExistence type="inferred from homology"/>
<dbReference type="Proteomes" id="UP000007800">
    <property type="component" value="Unassembled WGS sequence"/>
</dbReference>
<dbReference type="InParanoid" id="C5LLG8"/>
<organism evidence="9">
    <name type="scientific">Perkinsus marinus (strain ATCC 50983 / TXsc)</name>
    <dbReference type="NCBI Taxonomy" id="423536"/>
    <lineage>
        <taxon>Eukaryota</taxon>
        <taxon>Sar</taxon>
        <taxon>Alveolata</taxon>
        <taxon>Perkinsozoa</taxon>
        <taxon>Perkinsea</taxon>
        <taxon>Perkinsida</taxon>
        <taxon>Perkinsidae</taxon>
        <taxon>Perkinsus</taxon>
    </lineage>
</organism>
<accession>C5LLG8</accession>
<keyword evidence="3 6" id="KW-0812">Transmembrane</keyword>